<feature type="transmembrane region" description="Helical" evidence="7">
    <location>
        <begin position="353"/>
        <end position="373"/>
    </location>
</feature>
<feature type="transmembrane region" description="Helical" evidence="7">
    <location>
        <begin position="104"/>
        <end position="127"/>
    </location>
</feature>
<feature type="transmembrane region" description="Helical" evidence="7">
    <location>
        <begin position="166"/>
        <end position="187"/>
    </location>
</feature>
<gene>
    <name evidence="9" type="ORF">LAMI_0B05930G</name>
</gene>
<feature type="transmembrane region" description="Helical" evidence="7">
    <location>
        <begin position="261"/>
        <end position="286"/>
    </location>
</feature>
<feature type="transmembrane region" description="Helical" evidence="7">
    <location>
        <begin position="133"/>
        <end position="154"/>
    </location>
</feature>
<organism evidence="9 10">
    <name type="scientific">Lachancea mirantina</name>
    <dbReference type="NCBI Taxonomy" id="1230905"/>
    <lineage>
        <taxon>Eukaryota</taxon>
        <taxon>Fungi</taxon>
        <taxon>Dikarya</taxon>
        <taxon>Ascomycota</taxon>
        <taxon>Saccharomycotina</taxon>
        <taxon>Saccharomycetes</taxon>
        <taxon>Saccharomycetales</taxon>
        <taxon>Saccharomycetaceae</taxon>
        <taxon>Lachancea</taxon>
    </lineage>
</organism>
<dbReference type="GO" id="GO:0022857">
    <property type="term" value="F:transmembrane transporter activity"/>
    <property type="evidence" value="ECO:0007669"/>
    <property type="project" value="InterPro"/>
</dbReference>
<keyword evidence="10" id="KW-1185">Reference proteome</keyword>
<proteinExistence type="inferred from homology"/>
<evidence type="ECO:0000259" key="8">
    <source>
        <dbReference type="PROSITE" id="PS50850"/>
    </source>
</evidence>
<keyword evidence="3 7" id="KW-0812">Transmembrane</keyword>
<dbReference type="Proteomes" id="UP000191024">
    <property type="component" value="Chromosome B"/>
</dbReference>
<reference evidence="9 10" key="1">
    <citation type="submission" date="2016-03" db="EMBL/GenBank/DDBJ databases">
        <authorList>
            <person name="Devillers H."/>
        </authorList>
    </citation>
    <scope>NUCLEOTIDE SEQUENCE [LARGE SCALE GENOMIC DNA]</scope>
    <source>
        <strain evidence="9">CBS 11717</strain>
    </source>
</reference>
<dbReference type="SUPFAM" id="SSF103473">
    <property type="entry name" value="MFS general substrate transporter"/>
    <property type="match status" value="1"/>
</dbReference>
<evidence type="ECO:0000256" key="1">
    <source>
        <dbReference type="ARBA" id="ARBA00004141"/>
    </source>
</evidence>
<evidence type="ECO:0000256" key="5">
    <source>
        <dbReference type="ARBA" id="ARBA00023136"/>
    </source>
</evidence>
<feature type="transmembrane region" description="Helical" evidence="7">
    <location>
        <begin position="326"/>
        <end position="347"/>
    </location>
</feature>
<keyword evidence="4 7" id="KW-1133">Transmembrane helix</keyword>
<evidence type="ECO:0000256" key="6">
    <source>
        <dbReference type="ARBA" id="ARBA00037968"/>
    </source>
</evidence>
<dbReference type="InterPro" id="IPR011701">
    <property type="entry name" value="MFS"/>
</dbReference>
<evidence type="ECO:0000256" key="3">
    <source>
        <dbReference type="ARBA" id="ARBA00022692"/>
    </source>
</evidence>
<dbReference type="AlphaFoldDB" id="A0A1G4IWG3"/>
<evidence type="ECO:0000313" key="9">
    <source>
        <dbReference type="EMBL" id="SCU81371.1"/>
    </source>
</evidence>
<evidence type="ECO:0000256" key="4">
    <source>
        <dbReference type="ARBA" id="ARBA00022989"/>
    </source>
</evidence>
<dbReference type="InterPro" id="IPR036259">
    <property type="entry name" value="MFS_trans_sf"/>
</dbReference>
<feature type="transmembrane region" description="Helical" evidence="7">
    <location>
        <begin position="417"/>
        <end position="438"/>
    </location>
</feature>
<accession>A0A1G4IWG3</accession>
<dbReference type="PANTHER" id="PTHR43791">
    <property type="entry name" value="PERMEASE-RELATED"/>
    <property type="match status" value="1"/>
</dbReference>
<feature type="transmembrane region" description="Helical" evidence="7">
    <location>
        <begin position="385"/>
        <end position="405"/>
    </location>
</feature>
<feature type="transmembrane region" description="Helical" evidence="7">
    <location>
        <begin position="74"/>
        <end position="92"/>
    </location>
</feature>
<dbReference type="EMBL" id="LT598464">
    <property type="protein sequence ID" value="SCU81371.1"/>
    <property type="molecule type" value="Genomic_DNA"/>
</dbReference>
<evidence type="ECO:0000256" key="7">
    <source>
        <dbReference type="SAM" id="Phobius"/>
    </source>
</evidence>
<comment type="subcellular location">
    <subcellularLocation>
        <location evidence="1">Membrane</location>
        <topology evidence="1">Multi-pass membrane protein</topology>
    </subcellularLocation>
</comment>
<evidence type="ECO:0000256" key="2">
    <source>
        <dbReference type="ARBA" id="ARBA00022448"/>
    </source>
</evidence>
<comment type="similarity">
    <text evidence="6">Belongs to the major facilitator superfamily. Allantoate permease family.</text>
</comment>
<protein>
    <submittedName>
        <fullName evidence="9">LAMI_0B05930g1_1</fullName>
    </submittedName>
</protein>
<dbReference type="Gene3D" id="1.20.1250.20">
    <property type="entry name" value="MFS general substrate transporter like domains"/>
    <property type="match status" value="2"/>
</dbReference>
<sequence>MEKTLNTVSIKDDTQSDEVGQILIDEKKLTRKVDYRVLSIMFITYSLQFMDKLALSAGSVFGIKKDLGLKRQDYSWSSSVFYFGYLLGNFIVTRLLQVLPIGKFVSVSVCLWAICLAVSASCFNYSSLIAARFFLGLLESSISPAFVLLTSMWWKQSQQPARSGVWFAGNDFGGIVSSFVAFGLGHINGKIASWRYIFIVYGCATFLWSFVMFAFLPDSPQTARFLTSEEKQYYAEHLPQSKVESKWDWEQAKSCVFDINLLLLLMCTVLCILPNSGVISYGFIIVDNFGFTPIQTTLLQLPGSVISWMAITSTGLLGTRFKNARCILIAAVCVVSIVGGCLIYRGSSRGVKLLGYYFVSVQPAVFPIVLSMVASNFRGSTRRSIVSNAIFIVYCACNIGGPQLFRYQDAPEYSPAFESWIICYCLNIAIVVVIALKYRWDNKKQESKDQETLPTTLDAPEYTDPKFRYMY</sequence>
<evidence type="ECO:0000313" key="10">
    <source>
        <dbReference type="Proteomes" id="UP000191024"/>
    </source>
</evidence>
<dbReference type="GO" id="GO:0016020">
    <property type="term" value="C:membrane"/>
    <property type="evidence" value="ECO:0007669"/>
    <property type="project" value="UniProtKB-SubCell"/>
</dbReference>
<keyword evidence="5 7" id="KW-0472">Membrane</keyword>
<feature type="transmembrane region" description="Helical" evidence="7">
    <location>
        <begin position="193"/>
        <end position="216"/>
    </location>
</feature>
<dbReference type="PANTHER" id="PTHR43791:SF10">
    <property type="entry name" value="MAJOR FACILITATOR SUPERFAMILY (MFS) PROFILE DOMAIN-CONTAINING PROTEIN"/>
    <property type="match status" value="1"/>
</dbReference>
<feature type="domain" description="Major facilitator superfamily (MFS) profile" evidence="8">
    <location>
        <begin position="37"/>
        <end position="471"/>
    </location>
</feature>
<keyword evidence="2" id="KW-0813">Transport</keyword>
<dbReference type="PROSITE" id="PS50850">
    <property type="entry name" value="MFS"/>
    <property type="match status" value="1"/>
</dbReference>
<dbReference type="FunFam" id="1.20.1250.20:FF:000064">
    <property type="entry name" value="MFS allantoate transporter"/>
    <property type="match status" value="1"/>
</dbReference>
<dbReference type="OrthoDB" id="4454541at2759"/>
<name>A0A1G4IWG3_9SACH</name>
<dbReference type="Pfam" id="PF07690">
    <property type="entry name" value="MFS_1"/>
    <property type="match status" value="1"/>
</dbReference>
<dbReference type="InterPro" id="IPR020846">
    <property type="entry name" value="MFS_dom"/>
</dbReference>